<keyword evidence="2" id="KW-1185">Reference proteome</keyword>
<evidence type="ECO:0000313" key="1">
    <source>
        <dbReference type="EMBL" id="AUN97301.1"/>
    </source>
</evidence>
<dbReference type="Proteomes" id="UP000235584">
    <property type="component" value="Chromosome"/>
</dbReference>
<organism evidence="1 2">
    <name type="scientific">Bacteriovorax stolpii</name>
    <name type="common">Bdellovibrio stolpii</name>
    <dbReference type="NCBI Taxonomy" id="960"/>
    <lineage>
        <taxon>Bacteria</taxon>
        <taxon>Pseudomonadati</taxon>
        <taxon>Bdellovibrionota</taxon>
        <taxon>Bacteriovoracia</taxon>
        <taxon>Bacteriovoracales</taxon>
        <taxon>Bacteriovoracaceae</taxon>
        <taxon>Bacteriovorax</taxon>
    </lineage>
</organism>
<dbReference type="RefSeq" id="WP_102242596.1">
    <property type="nucleotide sequence ID" value="NZ_CP025704.1"/>
</dbReference>
<proteinExistence type="predicted"/>
<dbReference type="AlphaFoldDB" id="A0A2K9NP55"/>
<sequence length="950" mass="109160">MVGIRVSMFALILFVSLISPMGFAKSVSLKTINVSVQSDYGILQAEIHFDERDLDVALKAERVIKTDLIKAINYFQYVPRTIVHFNVDPYLRLTNGNARTFPTDIINLYKFPPSNNEHLIVMEDWLTGLIFHEYVHVTHLDQTRDFLELGRNIFGSIAKFPVMVVPRWFTEGIAVWAESHLSKNGRLNNPLFRKELLIQFLRADYCKTIDCLDEPGLYPHGSLAYWAGAHFMEYMEEKKPGTIKCLVEENSSKIPFLLNRVFSICTGQNAEDSFTEFRERLINSQPLQTPENEAWGDKISNAFGSDDLQKGIYLDGNTLFKVEQYRKSEALVSYDLQENVNMLVAQFSYPISDISGMTTVPQVDNEISDNGKFLIVAFNEDPYFRGANRVWKLVNTETLQADYTLPLKNDPSYVIGLGNNRFLTASFVNNRWIIERQKVDMAKGTVTDSDILHYFGVDVNLAFFKKVGQKILVKLNRKELGTALYVSDLTLESLYKVYESKTFFDLPIQNENFFVLREKDSLRLFEFNDGFKKVSVSDMGKDLLNRVTSAEIGDERVLVLENRLKTKDMSLKESMAYLKRNAGKAQNVEMTQVSFKNEEVPLTLDQSKAESFPKAYHFIPHYWFIAFGSSENLSSYGAMTTFSDPMDLTILDASVLTYPEESKVGGHFTLTHKLAPVSDLWSLSAYFNHEYSKTDFSSNVDQTTEWSVGTHYAILMKRWTMVPGVFFGQTKTDDFISDRTVKSFGLSNVLSYNAQTFDDVFQKLIFQLKFENNQPDIGDDYYSVQSLLKLEGRFYERLVGGLKFSYGKLFKDGFRQGVIYGGGVNSLDNIRWHEFYGLPYNNAYGNEIFTFRLHLDYNFWYINRGWGLVPIFFKEAHLLLGRESLYADRIILEKTLYKEQTIHSMFAGARLKTNLFYFIPTDIDVIYSNIQRPNGGKVNQVDFLVNASFE</sequence>
<dbReference type="KEGG" id="bsto:C0V70_04075"/>
<dbReference type="EMBL" id="CP025704">
    <property type="protein sequence ID" value="AUN97301.1"/>
    <property type="molecule type" value="Genomic_DNA"/>
</dbReference>
<protein>
    <submittedName>
        <fullName evidence="1">Uncharacterized protein</fullName>
    </submittedName>
</protein>
<evidence type="ECO:0000313" key="2">
    <source>
        <dbReference type="Proteomes" id="UP000235584"/>
    </source>
</evidence>
<gene>
    <name evidence="1" type="ORF">C0V70_04075</name>
</gene>
<name>A0A2K9NP55_BACTC</name>
<reference evidence="1 2" key="1">
    <citation type="submission" date="2018-01" db="EMBL/GenBank/DDBJ databases">
        <title>Complete genome sequence of Bacteriovorax stolpii DSM12778.</title>
        <authorList>
            <person name="Tang B."/>
            <person name="Chang J."/>
        </authorList>
    </citation>
    <scope>NUCLEOTIDE SEQUENCE [LARGE SCALE GENOMIC DNA]</scope>
    <source>
        <strain evidence="1 2">DSM 12778</strain>
    </source>
</reference>
<accession>A0A2K9NP55</accession>